<evidence type="ECO:0008006" key="5">
    <source>
        <dbReference type="Google" id="ProtNLM"/>
    </source>
</evidence>
<evidence type="ECO:0000256" key="1">
    <source>
        <dbReference type="SAM" id="Coils"/>
    </source>
</evidence>
<feature type="compositionally biased region" description="Basic and acidic residues" evidence="2">
    <location>
        <begin position="253"/>
        <end position="289"/>
    </location>
</feature>
<protein>
    <recommendedName>
        <fullName evidence="5">PspA/IM30 family protein</fullName>
    </recommendedName>
</protein>
<keyword evidence="1" id="KW-0175">Coiled coil</keyword>
<evidence type="ECO:0000313" key="4">
    <source>
        <dbReference type="Proteomes" id="UP000029844"/>
    </source>
</evidence>
<reference evidence="3 4" key="1">
    <citation type="submission" date="2014-05" db="EMBL/GenBank/DDBJ databases">
        <title>Novel Listeriaceae from food processing environments.</title>
        <authorList>
            <person name="den Bakker H.C."/>
        </authorList>
    </citation>
    <scope>NUCLEOTIDE SEQUENCE [LARGE SCALE GENOMIC DNA]</scope>
    <source>
        <strain evidence="3 4">FSL A5-0281</strain>
    </source>
</reference>
<keyword evidence="4" id="KW-1185">Reference proteome</keyword>
<dbReference type="eggNOG" id="COG1842">
    <property type="taxonomic scope" value="Bacteria"/>
</dbReference>
<feature type="region of interest" description="Disordered" evidence="2">
    <location>
        <begin position="247"/>
        <end position="289"/>
    </location>
</feature>
<dbReference type="AlphaFoldDB" id="A0A099W8F3"/>
<accession>A0A099W8F3</accession>
<comment type="caution">
    <text evidence="3">The sequence shown here is derived from an EMBL/GenBank/DDBJ whole genome shotgun (WGS) entry which is preliminary data.</text>
</comment>
<evidence type="ECO:0000313" key="3">
    <source>
        <dbReference type="EMBL" id="KGL40738.1"/>
    </source>
</evidence>
<organism evidence="3 4">
    <name type="scientific">Listeria booriae</name>
    <dbReference type="NCBI Taxonomy" id="1552123"/>
    <lineage>
        <taxon>Bacteria</taxon>
        <taxon>Bacillati</taxon>
        <taxon>Bacillota</taxon>
        <taxon>Bacilli</taxon>
        <taxon>Bacillales</taxon>
        <taxon>Listeriaceae</taxon>
        <taxon>Listeria</taxon>
    </lineage>
</organism>
<dbReference type="RefSeq" id="WP_036085944.1">
    <property type="nucleotide sequence ID" value="NZ_CBCSHQ010000004.1"/>
</dbReference>
<gene>
    <name evidence="3" type="ORF">EP57_09285</name>
</gene>
<dbReference type="Proteomes" id="UP000029844">
    <property type="component" value="Unassembled WGS sequence"/>
</dbReference>
<dbReference type="EMBL" id="JNFA01000023">
    <property type="protein sequence ID" value="KGL40738.1"/>
    <property type="molecule type" value="Genomic_DNA"/>
</dbReference>
<sequence length="289" mass="34153">MTNFFNKFKTAVTNDWETMKEKRDEKKRNSVSYYMDQTKKEMKDIERAVDKQRELKSLFYKECTEIEKYIEKREHQAGIAEEAGETKLANFAKEEVAQYKEQLATTQSHYDNASEQLDKLELRMHEMRLKWKNLKTQYLAETAEKNATETAEKMDKVIHDMSWGSVTDYHEAQKQRDLADTAKKQADMTSELSQTFDELMAELEKKTAKGKETIKGKTQDFTKMVDDIIEREKQNFKKKDNASMEEMLEELERDAKKQAKEEQPVEEKEVLIPELEKKEEKQEDNNPQA</sequence>
<proteinExistence type="predicted"/>
<feature type="coiled-coil region" evidence="1">
    <location>
        <begin position="89"/>
        <end position="137"/>
    </location>
</feature>
<dbReference type="STRING" id="1552123.EP57_09285"/>
<name>A0A099W8F3_9LIST</name>
<evidence type="ECO:0000256" key="2">
    <source>
        <dbReference type="SAM" id="MobiDB-lite"/>
    </source>
</evidence>
<dbReference type="GeneID" id="58717565"/>